<dbReference type="InterPro" id="IPR029068">
    <property type="entry name" value="Glyas_Bleomycin-R_OHBP_Dase"/>
</dbReference>
<organism evidence="1 2">
    <name type="scientific">Rhynchosporium agropyri</name>
    <dbReference type="NCBI Taxonomy" id="914238"/>
    <lineage>
        <taxon>Eukaryota</taxon>
        <taxon>Fungi</taxon>
        <taxon>Dikarya</taxon>
        <taxon>Ascomycota</taxon>
        <taxon>Pezizomycotina</taxon>
        <taxon>Leotiomycetes</taxon>
        <taxon>Helotiales</taxon>
        <taxon>Ploettnerulaceae</taxon>
        <taxon>Rhynchosporium</taxon>
    </lineage>
</organism>
<dbReference type="Proteomes" id="UP000178912">
    <property type="component" value="Unassembled WGS sequence"/>
</dbReference>
<dbReference type="OrthoDB" id="10249419at2759"/>
<gene>
    <name evidence="1" type="ORF">RAG0_07215</name>
</gene>
<sequence length="60" mass="6655">MPALRAFYGTVLRPLGYAEMIVVKDGNICGFGDDYQYLWLKALPEGKEPIPTHIAVEAKS</sequence>
<accession>A0A1E1KKE7</accession>
<dbReference type="Gene3D" id="3.10.180.10">
    <property type="entry name" value="2,3-Dihydroxybiphenyl 1,2-Dioxygenase, domain 1"/>
    <property type="match status" value="1"/>
</dbReference>
<name>A0A1E1KKE7_9HELO</name>
<keyword evidence="2" id="KW-1185">Reference proteome</keyword>
<proteinExistence type="predicted"/>
<dbReference type="AlphaFoldDB" id="A0A1E1KKE7"/>
<protein>
    <submittedName>
        <fullName evidence="1">Uncharacterized protein</fullName>
    </submittedName>
</protein>
<evidence type="ECO:0000313" key="1">
    <source>
        <dbReference type="EMBL" id="CZS98507.1"/>
    </source>
</evidence>
<evidence type="ECO:0000313" key="2">
    <source>
        <dbReference type="Proteomes" id="UP000178912"/>
    </source>
</evidence>
<reference evidence="2" key="1">
    <citation type="submission" date="2016-03" db="EMBL/GenBank/DDBJ databases">
        <authorList>
            <person name="Guldener U."/>
        </authorList>
    </citation>
    <scope>NUCLEOTIDE SEQUENCE [LARGE SCALE GENOMIC DNA]</scope>
    <source>
        <strain evidence="2">04CH-RAC-A.6.1</strain>
    </source>
</reference>
<dbReference type="EMBL" id="FJUX01000037">
    <property type="protein sequence ID" value="CZS98507.1"/>
    <property type="molecule type" value="Genomic_DNA"/>
</dbReference>